<proteinExistence type="predicted"/>
<dbReference type="Proteomes" id="UP001596328">
    <property type="component" value="Unassembled WGS sequence"/>
</dbReference>
<reference evidence="1 2" key="1">
    <citation type="journal article" date="2019" name="Int. J. Syst. Evol. Microbiol.">
        <title>The Global Catalogue of Microorganisms (GCM) 10K type strain sequencing project: providing services to taxonomists for standard genome sequencing and annotation.</title>
        <authorList>
            <consortium name="The Broad Institute Genomics Platform"/>
            <consortium name="The Broad Institute Genome Sequencing Center for Infectious Disease"/>
            <person name="Wu L."/>
            <person name="Ma J."/>
        </authorList>
    </citation>
    <scope>NUCLEOTIDE SEQUENCE [LARGE SCALE GENOMIC DNA]</scope>
    <source>
        <strain evidence="1 2">NBRC 111368</strain>
    </source>
</reference>
<gene>
    <name evidence="1" type="ORF">ACFQE1_09855</name>
</gene>
<organism evidence="1 2">
    <name type="scientific">Halobium palmae</name>
    <dbReference type="NCBI Taxonomy" id="1776492"/>
    <lineage>
        <taxon>Archaea</taxon>
        <taxon>Methanobacteriati</taxon>
        <taxon>Methanobacteriota</taxon>
        <taxon>Stenosarchaea group</taxon>
        <taxon>Halobacteria</taxon>
        <taxon>Halobacteriales</taxon>
        <taxon>Haloferacaceae</taxon>
        <taxon>Halobium</taxon>
    </lineage>
</organism>
<evidence type="ECO:0000313" key="1">
    <source>
        <dbReference type="EMBL" id="MFC6724675.1"/>
    </source>
</evidence>
<name>A0ABD5RZF9_9EURY</name>
<accession>A0ABD5RZF9</accession>
<evidence type="ECO:0000313" key="2">
    <source>
        <dbReference type="Proteomes" id="UP001596328"/>
    </source>
</evidence>
<comment type="caution">
    <text evidence="1">The sequence shown here is derived from an EMBL/GenBank/DDBJ whole genome shotgun (WGS) entry which is preliminary data.</text>
</comment>
<dbReference type="AlphaFoldDB" id="A0ABD5RZF9"/>
<sequence length="47" mass="4991">MVVSLAAYVHSSVTTPEHEFSPGFAFVLFLADSLVASAFVPELTGTF</sequence>
<protein>
    <submittedName>
        <fullName evidence="1">Uncharacterized protein</fullName>
    </submittedName>
</protein>
<keyword evidence="2" id="KW-1185">Reference proteome</keyword>
<dbReference type="EMBL" id="JBHSWU010000246">
    <property type="protein sequence ID" value="MFC6724675.1"/>
    <property type="molecule type" value="Genomic_DNA"/>
</dbReference>